<protein>
    <submittedName>
        <fullName evidence="2">Uncharacterized protein</fullName>
    </submittedName>
</protein>
<evidence type="ECO:0000313" key="3">
    <source>
        <dbReference type="Proteomes" id="UP000014018"/>
    </source>
</evidence>
<dbReference type="AlphaFoldDB" id="A0A9W5PNR2"/>
<organism evidence="2 3">
    <name type="scientific">Bacillus cereus VD133</name>
    <dbReference type="NCBI Taxonomy" id="1053233"/>
    <lineage>
        <taxon>Bacteria</taxon>
        <taxon>Bacillati</taxon>
        <taxon>Bacillota</taxon>
        <taxon>Bacilli</taxon>
        <taxon>Bacillales</taxon>
        <taxon>Bacillaceae</taxon>
        <taxon>Bacillus</taxon>
        <taxon>Bacillus cereus group</taxon>
    </lineage>
</organism>
<evidence type="ECO:0000313" key="2">
    <source>
        <dbReference type="EMBL" id="EOO31231.1"/>
    </source>
</evidence>
<keyword evidence="1" id="KW-0472">Membrane</keyword>
<evidence type="ECO:0000256" key="1">
    <source>
        <dbReference type="SAM" id="Phobius"/>
    </source>
</evidence>
<feature type="transmembrane region" description="Helical" evidence="1">
    <location>
        <begin position="9"/>
        <end position="29"/>
    </location>
</feature>
<keyword evidence="1" id="KW-1133">Transmembrane helix</keyword>
<sequence length="54" mass="6386">MLLKGRRDLLPFSIISLNIALKAISYLYFKEITMKVFCIDQGEFLYEQIQELDL</sequence>
<keyword evidence="1" id="KW-0812">Transmembrane</keyword>
<proteinExistence type="predicted"/>
<comment type="caution">
    <text evidence="2">The sequence shown here is derived from an EMBL/GenBank/DDBJ whole genome shotgun (WGS) entry which is preliminary data.</text>
</comment>
<accession>A0A9W5PNR2</accession>
<reference evidence="2 3" key="1">
    <citation type="submission" date="2012-12" db="EMBL/GenBank/DDBJ databases">
        <title>The Genome Sequence of Bacillus cereus VD133.</title>
        <authorList>
            <consortium name="The Broad Institute Genome Sequencing Platform"/>
            <consortium name="The Broad Institute Genome Sequencing Center for Infectious Disease"/>
            <person name="Feldgarden M."/>
            <person name="Van der Auwera G.A."/>
            <person name="Mahillon J."/>
            <person name="Duprez V."/>
            <person name="Timmery S."/>
            <person name="Mattelet C."/>
            <person name="Dierick K."/>
            <person name="Sun M."/>
            <person name="Yu Z."/>
            <person name="Zhu L."/>
            <person name="Hu X."/>
            <person name="Shank E.B."/>
            <person name="Swiecicka I."/>
            <person name="Hansen B.M."/>
            <person name="Andrup L."/>
            <person name="Walker B."/>
            <person name="Young S.K."/>
            <person name="Zeng Q."/>
            <person name="Gargeya S."/>
            <person name="Fitzgerald M."/>
            <person name="Haas B."/>
            <person name="Abouelleil A."/>
            <person name="Alvarado L."/>
            <person name="Arachchi H.M."/>
            <person name="Berlin A.M."/>
            <person name="Chapman S.B."/>
            <person name="Dewar J."/>
            <person name="Goldberg J."/>
            <person name="Griggs A."/>
            <person name="Gujja S."/>
            <person name="Hansen M."/>
            <person name="Howarth C."/>
            <person name="Imamovic A."/>
            <person name="Larimer J."/>
            <person name="McCowan C."/>
            <person name="Murphy C."/>
            <person name="Neiman D."/>
            <person name="Pearson M."/>
            <person name="Priest M."/>
            <person name="Roberts A."/>
            <person name="Saif S."/>
            <person name="Shea T."/>
            <person name="Sisk P."/>
            <person name="Sykes S."/>
            <person name="Wortman J."/>
            <person name="Nusbaum C."/>
            <person name="Birren B."/>
        </authorList>
    </citation>
    <scope>NUCLEOTIDE SEQUENCE [LARGE SCALE GENOMIC DNA]</scope>
    <source>
        <strain evidence="2 3">VD133</strain>
    </source>
</reference>
<dbReference type="EMBL" id="AHFB01000079">
    <property type="protein sequence ID" value="EOO31231.1"/>
    <property type="molecule type" value="Genomic_DNA"/>
</dbReference>
<name>A0A9W5PNR2_BACCE</name>
<dbReference type="Proteomes" id="UP000014018">
    <property type="component" value="Unassembled WGS sequence"/>
</dbReference>
<gene>
    <name evidence="2" type="ORF">IIU_04703</name>
</gene>